<reference evidence="1" key="2">
    <citation type="submission" date="2014-07" db="EMBL/GenBank/DDBJ databases">
        <title>Initial genome analysis of the psychrotolerant acidophile Acidithiobacillus ferrivorans CF27: insights into iron and sulfur oxidation pathways and into biofilm formation.</title>
        <authorList>
            <person name="Talla E."/>
            <person name="Hedrich S."/>
            <person name="Mangenot S."/>
            <person name="Ji B."/>
            <person name="Johnson D.B."/>
            <person name="Barbe V."/>
            <person name="Bonnefoy V."/>
        </authorList>
    </citation>
    <scope>NUCLEOTIDE SEQUENCE [LARGE SCALE GENOMIC DNA]</scope>
    <source>
        <strain evidence="1">CF27</strain>
    </source>
</reference>
<accession>A0A060UVQ3</accession>
<reference evidence="1" key="1">
    <citation type="submission" date="2014-03" db="EMBL/GenBank/DDBJ databases">
        <authorList>
            <person name="Genoscope - CEA"/>
        </authorList>
    </citation>
    <scope>NUCLEOTIDE SEQUENCE [LARGE SCALE GENOMIC DNA]</scope>
    <source>
        <strain evidence="1">CF27</strain>
    </source>
</reference>
<evidence type="ECO:0008006" key="2">
    <source>
        <dbReference type="Google" id="ProtNLM"/>
    </source>
</evidence>
<name>A0A060UVQ3_9PROT</name>
<protein>
    <recommendedName>
        <fullName evidence="2">DUF1173 domain-containing protein</fullName>
    </recommendedName>
</protein>
<comment type="caution">
    <text evidence="1">The sequence shown here is derived from an EMBL/GenBank/DDBJ whole genome shotgun (WGS) entry which is preliminary data.</text>
</comment>
<proteinExistence type="predicted"/>
<dbReference type="InterPro" id="IPR009553">
    <property type="entry name" value="DUF1173"/>
</dbReference>
<dbReference type="AlphaFoldDB" id="A0A060UVQ3"/>
<dbReference type="EMBL" id="CCCS020000035">
    <property type="protein sequence ID" value="CDQ10639.1"/>
    <property type="molecule type" value="Genomic_DNA"/>
</dbReference>
<evidence type="ECO:0000313" key="1">
    <source>
        <dbReference type="EMBL" id="CDQ10639.1"/>
    </source>
</evidence>
<sequence>MRHAAQEVFAVSQSAFIRFIRTGQALPLEVVTATAEDREQYLKPFTGSATVECLCVDPPVPMTVAHRRVGTEAWYLCPSSATEKHRHAEWCPLHIGVGNDAADSLDAPPAVTVEDDRTIIRGGFTRTWAEVKPGAASSTERAENGHSMESARAGLTLLLWALWSQSELNIWKPVFHGKRFYGSLRGRLLSSARKITMESGRSTWSLADDLHIPPAWSAKDQAQKTACAQFETSLRAKLSNHQVLFIAGQFRKVDEADAEGGRMLYLAHFRHGLWVPPGPAQRLEKSTSQWAGGLTGEAGDHRFVLARVRAKKGPINRDVMPDMECLDISIQRFSKEWIPLDSEHERRVCDLLVAEGREFAKPFTQANRKDWISGLCNKLGVTPDFVLTDRKPAVFMEVLGMMNDPAYRTRTAEKMAIYQKTGRPVWTWDVLRDPQIPELQ</sequence>
<organism evidence="1">
    <name type="scientific">Acidithiobacillus ferrivorans</name>
    <dbReference type="NCBI Taxonomy" id="160808"/>
    <lineage>
        <taxon>Bacteria</taxon>
        <taxon>Pseudomonadati</taxon>
        <taxon>Pseudomonadota</taxon>
        <taxon>Acidithiobacillia</taxon>
        <taxon>Acidithiobacillales</taxon>
        <taxon>Acidithiobacillaceae</taxon>
        <taxon>Acidithiobacillus</taxon>
    </lineage>
</organism>
<dbReference type="Pfam" id="PF06666">
    <property type="entry name" value="DUF1173"/>
    <property type="match status" value="1"/>
</dbReference>
<gene>
    <name evidence="1" type="ORF">AFERRI_400420</name>
</gene>